<keyword evidence="3" id="KW-1185">Reference proteome</keyword>
<feature type="transmembrane region" description="Helical" evidence="1">
    <location>
        <begin position="119"/>
        <end position="140"/>
    </location>
</feature>
<dbReference type="OrthoDB" id="4408835at2"/>
<keyword evidence="1" id="KW-0812">Transmembrane</keyword>
<dbReference type="STRING" id="1121881.SAMN02745225_01942"/>
<sequence length="141" mass="15273">MSQVQEPQRSCPVDFGKVAPSAADVAVCKLLRVSKVQATASSEEKAQRLFSVAMVISGLRCILSYVILPFVLPALGLGVTAGVGPLIGIPVGLVALAFDVRGVRRFWIAGHKWRWQMTAIYTSVMALVTYLVIGDFIQLLR</sequence>
<keyword evidence="1" id="KW-0472">Membrane</keyword>
<proteinExistence type="predicted"/>
<dbReference type="EMBL" id="FQUL01000035">
    <property type="protein sequence ID" value="SHE89865.1"/>
    <property type="molecule type" value="Genomic_DNA"/>
</dbReference>
<gene>
    <name evidence="2" type="ORF">SAMN02745225_01942</name>
</gene>
<feature type="transmembrane region" description="Helical" evidence="1">
    <location>
        <begin position="49"/>
        <end position="68"/>
    </location>
</feature>
<dbReference type="AlphaFoldDB" id="A0A1M4X8Y3"/>
<name>A0A1M4X8Y3_9ACTN</name>
<accession>A0A1M4X8Y3</accession>
<dbReference type="RefSeq" id="WP_072791848.1">
    <property type="nucleotide sequence ID" value="NZ_FQUL01000035.1"/>
</dbReference>
<keyword evidence="1" id="KW-1133">Transmembrane helix</keyword>
<organism evidence="2 3">
    <name type="scientific">Ferrithrix thermotolerans DSM 19514</name>
    <dbReference type="NCBI Taxonomy" id="1121881"/>
    <lineage>
        <taxon>Bacteria</taxon>
        <taxon>Bacillati</taxon>
        <taxon>Actinomycetota</taxon>
        <taxon>Acidimicrobiia</taxon>
        <taxon>Acidimicrobiales</taxon>
        <taxon>Acidimicrobiaceae</taxon>
        <taxon>Ferrithrix</taxon>
    </lineage>
</organism>
<evidence type="ECO:0000313" key="2">
    <source>
        <dbReference type="EMBL" id="SHE89865.1"/>
    </source>
</evidence>
<feature type="transmembrane region" description="Helical" evidence="1">
    <location>
        <begin position="74"/>
        <end position="98"/>
    </location>
</feature>
<dbReference type="Proteomes" id="UP000184295">
    <property type="component" value="Unassembled WGS sequence"/>
</dbReference>
<protein>
    <submittedName>
        <fullName evidence="2">Uncharacterized protein</fullName>
    </submittedName>
</protein>
<reference evidence="3" key="1">
    <citation type="submission" date="2016-11" db="EMBL/GenBank/DDBJ databases">
        <authorList>
            <person name="Varghese N."/>
            <person name="Submissions S."/>
        </authorList>
    </citation>
    <scope>NUCLEOTIDE SEQUENCE [LARGE SCALE GENOMIC DNA]</scope>
    <source>
        <strain evidence="3">DSM 19514</strain>
    </source>
</reference>
<evidence type="ECO:0000313" key="3">
    <source>
        <dbReference type="Proteomes" id="UP000184295"/>
    </source>
</evidence>
<evidence type="ECO:0000256" key="1">
    <source>
        <dbReference type="SAM" id="Phobius"/>
    </source>
</evidence>